<dbReference type="GeneID" id="34612858"/>
<dbReference type="SUPFAM" id="SSF52540">
    <property type="entry name" value="P-loop containing nucleoside triphosphate hydrolases"/>
    <property type="match status" value="1"/>
</dbReference>
<dbReference type="InterPro" id="IPR027417">
    <property type="entry name" value="P-loop_NTPase"/>
</dbReference>
<sequence length="507" mass="56129">MGDHDRSVPLAGSAHSMAAEEEASRQYHLSLLGSTHISDELQDAKLAPIFTASLMKHCKVSQFGLLAGVSQVLNHSDPLMNDEQQQDPRLFFNITPPSSTFICGSQGSGKSHTLSCMLESCLIPSKAGRLPNPLTAVVFHYDTFVSDQMGSPCEAAYLSSNPAVKVRVLCSPTNIQTMKKTYSRFSNVDIQPLEIDQGDLNTKRMLDLMAVDPQASAMPLYMHTIQRILRQMRISQQQSGAEFDYQEFKQRLWDCGLSPGQMEPLKQRLDTLESFMPQATAASTKKGRKHTQQNKGTNWEPKGSQLIIVDLSCPCISPETACSLFNVCLSIFLEQDPNIGRVVALDEAHKYMNSSSEAEAFTSSLLASIRLQRHLGVRVIISTQEPTISTALLNLCSTTIVHRFTSPEWLRALNKHLAAAAYDSLTYKRGLKEEDECDILGDDASPLFNQIVRLKVGEALLFSPTAIVDVQSCDDGSFRFRRLGDDYLTVRVRSRLTQDGGKSTLCL</sequence>
<name>A0A1L9SJK2_9EURO</name>
<gene>
    <name evidence="2" type="ORF">ASPZODRAFT_159282</name>
</gene>
<dbReference type="RefSeq" id="XP_022581922.1">
    <property type="nucleotide sequence ID" value="XM_022726394.1"/>
</dbReference>
<evidence type="ECO:0000313" key="3">
    <source>
        <dbReference type="Proteomes" id="UP000184188"/>
    </source>
</evidence>
<dbReference type="PANTHER" id="PTHR13884">
    <property type="entry name" value="DUF853 DOMAIN-CONTAINING PROTEIN"/>
    <property type="match status" value="1"/>
</dbReference>
<dbReference type="Gene3D" id="3.40.50.300">
    <property type="entry name" value="P-loop containing nucleotide triphosphate hydrolases"/>
    <property type="match status" value="1"/>
</dbReference>
<dbReference type="EMBL" id="KV878341">
    <property type="protein sequence ID" value="OJJ47412.1"/>
    <property type="molecule type" value="Genomic_DNA"/>
</dbReference>
<evidence type="ECO:0000313" key="2">
    <source>
        <dbReference type="EMBL" id="OJJ47412.1"/>
    </source>
</evidence>
<accession>A0A1L9SJK2</accession>
<feature type="region of interest" description="Disordered" evidence="1">
    <location>
        <begin position="280"/>
        <end position="299"/>
    </location>
</feature>
<proteinExistence type="predicted"/>
<organism evidence="2 3">
    <name type="scientific">Penicilliopsis zonata CBS 506.65</name>
    <dbReference type="NCBI Taxonomy" id="1073090"/>
    <lineage>
        <taxon>Eukaryota</taxon>
        <taxon>Fungi</taxon>
        <taxon>Dikarya</taxon>
        <taxon>Ascomycota</taxon>
        <taxon>Pezizomycotina</taxon>
        <taxon>Eurotiomycetes</taxon>
        <taxon>Eurotiomycetidae</taxon>
        <taxon>Eurotiales</taxon>
        <taxon>Aspergillaceae</taxon>
        <taxon>Penicilliopsis</taxon>
    </lineage>
</organism>
<dbReference type="InterPro" id="IPR053236">
    <property type="entry name" value="Cornifin"/>
</dbReference>
<keyword evidence="3" id="KW-1185">Reference proteome</keyword>
<protein>
    <recommendedName>
        <fullName evidence="4">Zona occludens toxin N-terminal domain-containing protein</fullName>
    </recommendedName>
</protein>
<evidence type="ECO:0000256" key="1">
    <source>
        <dbReference type="SAM" id="MobiDB-lite"/>
    </source>
</evidence>
<dbReference type="AlphaFoldDB" id="A0A1L9SJK2"/>
<dbReference type="VEuPathDB" id="FungiDB:ASPZODRAFT_159282"/>
<reference evidence="3" key="1">
    <citation type="journal article" date="2017" name="Genome Biol.">
        <title>Comparative genomics reveals high biological diversity and specific adaptations in the industrially and medically important fungal genus Aspergillus.</title>
        <authorList>
            <person name="de Vries R.P."/>
            <person name="Riley R."/>
            <person name="Wiebenga A."/>
            <person name="Aguilar-Osorio G."/>
            <person name="Amillis S."/>
            <person name="Uchima C.A."/>
            <person name="Anderluh G."/>
            <person name="Asadollahi M."/>
            <person name="Askin M."/>
            <person name="Barry K."/>
            <person name="Battaglia E."/>
            <person name="Bayram O."/>
            <person name="Benocci T."/>
            <person name="Braus-Stromeyer S.A."/>
            <person name="Caldana C."/>
            <person name="Canovas D."/>
            <person name="Cerqueira G.C."/>
            <person name="Chen F."/>
            <person name="Chen W."/>
            <person name="Choi C."/>
            <person name="Clum A."/>
            <person name="Dos Santos R.A."/>
            <person name="Damasio A.R."/>
            <person name="Diallinas G."/>
            <person name="Emri T."/>
            <person name="Fekete E."/>
            <person name="Flipphi M."/>
            <person name="Freyberg S."/>
            <person name="Gallo A."/>
            <person name="Gournas C."/>
            <person name="Habgood R."/>
            <person name="Hainaut M."/>
            <person name="Harispe M.L."/>
            <person name="Henrissat B."/>
            <person name="Hilden K.S."/>
            <person name="Hope R."/>
            <person name="Hossain A."/>
            <person name="Karabika E."/>
            <person name="Karaffa L."/>
            <person name="Karanyi Z."/>
            <person name="Krasevec N."/>
            <person name="Kuo A."/>
            <person name="Kusch H."/>
            <person name="LaButti K."/>
            <person name="Lagendijk E.L."/>
            <person name="Lapidus A."/>
            <person name="Levasseur A."/>
            <person name="Lindquist E."/>
            <person name="Lipzen A."/>
            <person name="Logrieco A.F."/>
            <person name="MacCabe A."/>
            <person name="Maekelae M.R."/>
            <person name="Malavazi I."/>
            <person name="Melin P."/>
            <person name="Meyer V."/>
            <person name="Mielnichuk N."/>
            <person name="Miskei M."/>
            <person name="Molnar A.P."/>
            <person name="Mule G."/>
            <person name="Ngan C.Y."/>
            <person name="Orejas M."/>
            <person name="Orosz E."/>
            <person name="Ouedraogo J.P."/>
            <person name="Overkamp K.M."/>
            <person name="Park H.-S."/>
            <person name="Perrone G."/>
            <person name="Piumi F."/>
            <person name="Punt P.J."/>
            <person name="Ram A.F."/>
            <person name="Ramon A."/>
            <person name="Rauscher S."/>
            <person name="Record E."/>
            <person name="Riano-Pachon D.M."/>
            <person name="Robert V."/>
            <person name="Roehrig J."/>
            <person name="Ruller R."/>
            <person name="Salamov A."/>
            <person name="Salih N.S."/>
            <person name="Samson R.A."/>
            <person name="Sandor E."/>
            <person name="Sanguinetti M."/>
            <person name="Schuetze T."/>
            <person name="Sepcic K."/>
            <person name="Shelest E."/>
            <person name="Sherlock G."/>
            <person name="Sophianopoulou V."/>
            <person name="Squina F.M."/>
            <person name="Sun H."/>
            <person name="Susca A."/>
            <person name="Todd R.B."/>
            <person name="Tsang A."/>
            <person name="Unkles S.E."/>
            <person name="van de Wiele N."/>
            <person name="van Rossen-Uffink D."/>
            <person name="Oliveira J.V."/>
            <person name="Vesth T.C."/>
            <person name="Visser J."/>
            <person name="Yu J.-H."/>
            <person name="Zhou M."/>
            <person name="Andersen M.R."/>
            <person name="Archer D.B."/>
            <person name="Baker S.E."/>
            <person name="Benoit I."/>
            <person name="Brakhage A.A."/>
            <person name="Braus G.H."/>
            <person name="Fischer R."/>
            <person name="Frisvad J.C."/>
            <person name="Goldman G.H."/>
            <person name="Houbraken J."/>
            <person name="Oakley B."/>
            <person name="Pocsi I."/>
            <person name="Scazzocchio C."/>
            <person name="Seiboth B."/>
            <person name="vanKuyk P.A."/>
            <person name="Wortman J."/>
            <person name="Dyer P.S."/>
            <person name="Grigoriev I.V."/>
        </authorList>
    </citation>
    <scope>NUCLEOTIDE SEQUENCE [LARGE SCALE GENOMIC DNA]</scope>
    <source>
        <strain evidence="3">CBS 506.65</strain>
    </source>
</reference>
<dbReference type="OrthoDB" id="2316594at2759"/>
<dbReference type="Proteomes" id="UP000184188">
    <property type="component" value="Unassembled WGS sequence"/>
</dbReference>
<dbReference type="STRING" id="1073090.A0A1L9SJK2"/>
<evidence type="ECO:0008006" key="4">
    <source>
        <dbReference type="Google" id="ProtNLM"/>
    </source>
</evidence>
<dbReference type="PANTHER" id="PTHR13884:SF16">
    <property type="entry name" value="AAA+ ATPASE DOMAIN-CONTAINING PROTEIN-RELATED"/>
    <property type="match status" value="1"/>
</dbReference>